<organism evidence="3">
    <name type="scientific">Laccaria bicolor (strain S238N-H82 / ATCC MYA-4686)</name>
    <name type="common">Bicoloured deceiver</name>
    <name type="synonym">Laccaria laccata var. bicolor</name>
    <dbReference type="NCBI Taxonomy" id="486041"/>
    <lineage>
        <taxon>Eukaryota</taxon>
        <taxon>Fungi</taxon>
        <taxon>Dikarya</taxon>
        <taxon>Basidiomycota</taxon>
        <taxon>Agaricomycotina</taxon>
        <taxon>Agaricomycetes</taxon>
        <taxon>Agaricomycetidae</taxon>
        <taxon>Agaricales</taxon>
        <taxon>Agaricineae</taxon>
        <taxon>Hydnangiaceae</taxon>
        <taxon>Laccaria</taxon>
    </lineage>
</organism>
<reference evidence="2 3" key="1">
    <citation type="journal article" date="2008" name="Nature">
        <title>The genome of Laccaria bicolor provides insights into mycorrhizal symbiosis.</title>
        <authorList>
            <person name="Martin F."/>
            <person name="Aerts A."/>
            <person name="Ahren D."/>
            <person name="Brun A."/>
            <person name="Danchin E.G.J."/>
            <person name="Duchaussoy F."/>
            <person name="Gibon J."/>
            <person name="Kohler A."/>
            <person name="Lindquist E."/>
            <person name="Pereda V."/>
            <person name="Salamov A."/>
            <person name="Shapiro H.J."/>
            <person name="Wuyts J."/>
            <person name="Blaudez D."/>
            <person name="Buee M."/>
            <person name="Brokstein P."/>
            <person name="Canbaeck B."/>
            <person name="Cohen D."/>
            <person name="Courty P.E."/>
            <person name="Coutinho P.M."/>
            <person name="Delaruelle C."/>
            <person name="Detter J.C."/>
            <person name="Deveau A."/>
            <person name="DiFazio S."/>
            <person name="Duplessis S."/>
            <person name="Fraissinet-Tachet L."/>
            <person name="Lucic E."/>
            <person name="Frey-Klett P."/>
            <person name="Fourrey C."/>
            <person name="Feussner I."/>
            <person name="Gay G."/>
            <person name="Grimwood J."/>
            <person name="Hoegger P.J."/>
            <person name="Jain P."/>
            <person name="Kilaru S."/>
            <person name="Labbe J."/>
            <person name="Lin Y.C."/>
            <person name="Legue V."/>
            <person name="Le Tacon F."/>
            <person name="Marmeisse R."/>
            <person name="Melayah D."/>
            <person name="Montanini B."/>
            <person name="Muratet M."/>
            <person name="Nehls U."/>
            <person name="Niculita-Hirzel H."/>
            <person name="Oudot-Le Secq M.P."/>
            <person name="Peter M."/>
            <person name="Quesneville H."/>
            <person name="Rajashekar B."/>
            <person name="Reich M."/>
            <person name="Rouhier N."/>
            <person name="Schmutz J."/>
            <person name="Yin T."/>
            <person name="Chalot M."/>
            <person name="Henrissat B."/>
            <person name="Kuees U."/>
            <person name="Lucas S."/>
            <person name="Van de Peer Y."/>
            <person name="Podila G.K."/>
            <person name="Polle A."/>
            <person name="Pukkila P.J."/>
            <person name="Richardson P.M."/>
            <person name="Rouze P."/>
            <person name="Sanders I.R."/>
            <person name="Stajich J.E."/>
            <person name="Tunlid A."/>
            <person name="Tuskan G."/>
            <person name="Grigoriev I.V."/>
        </authorList>
    </citation>
    <scope>NUCLEOTIDE SEQUENCE [LARGE SCALE GENOMIC DNA]</scope>
    <source>
        <strain evidence="3">S238N-H82 / ATCC MYA-4686</strain>
    </source>
</reference>
<feature type="transmembrane region" description="Helical" evidence="1">
    <location>
        <begin position="100"/>
        <end position="126"/>
    </location>
</feature>
<accession>B0DFC1</accession>
<dbReference type="RefSeq" id="XP_001882526.1">
    <property type="nucleotide sequence ID" value="XM_001882491.1"/>
</dbReference>
<dbReference type="KEGG" id="lbc:LACBIDRAFT_328580"/>
<proteinExistence type="predicted"/>
<keyword evidence="1" id="KW-1133">Transmembrane helix</keyword>
<keyword evidence="1" id="KW-0472">Membrane</keyword>
<evidence type="ECO:0000313" key="2">
    <source>
        <dbReference type="EMBL" id="EDR06679.1"/>
    </source>
</evidence>
<dbReference type="GeneID" id="6078127"/>
<dbReference type="EMBL" id="DS547107">
    <property type="protein sequence ID" value="EDR06679.1"/>
    <property type="molecule type" value="Genomic_DNA"/>
</dbReference>
<keyword evidence="3" id="KW-1185">Reference proteome</keyword>
<gene>
    <name evidence="2" type="ORF">LACBIDRAFT_328580</name>
</gene>
<name>B0DFC1_LACBS</name>
<dbReference type="InParanoid" id="B0DFC1"/>
<protein>
    <submittedName>
        <fullName evidence="2">Predicted protein</fullName>
    </submittedName>
</protein>
<evidence type="ECO:0000313" key="3">
    <source>
        <dbReference type="Proteomes" id="UP000001194"/>
    </source>
</evidence>
<evidence type="ECO:0000256" key="1">
    <source>
        <dbReference type="SAM" id="Phobius"/>
    </source>
</evidence>
<keyword evidence="1" id="KW-0812">Transmembrane</keyword>
<dbReference type="Proteomes" id="UP000001194">
    <property type="component" value="Unassembled WGS sequence"/>
</dbReference>
<dbReference type="HOGENOM" id="CLU_1644000_0_0_1"/>
<sequence>MSAPRRKSSTDAMATKSPVSYSSVRVLRMRVLASSFSGVEIWCCRGGNVVPKRIERQAGGFNTATILSALVFEPSHSGGATYRYWASGLWSKHAKEGYTVWVWLFPGLRTPITSLRLLLCCVFFVFTHLLPYVVLMSFLAFVFTGLSVGRMALWAIKKHKN</sequence>
<feature type="transmembrane region" description="Helical" evidence="1">
    <location>
        <begin position="132"/>
        <end position="156"/>
    </location>
</feature>
<dbReference type="AlphaFoldDB" id="B0DFC1"/>